<evidence type="ECO:0000256" key="1">
    <source>
        <dbReference type="SAM" id="MobiDB-lite"/>
    </source>
</evidence>
<protein>
    <submittedName>
        <fullName evidence="2">Uncharacterized protein</fullName>
    </submittedName>
</protein>
<gene>
    <name evidence="2" type="ORF">X975_25470</name>
</gene>
<evidence type="ECO:0000313" key="2">
    <source>
        <dbReference type="EMBL" id="KFM69169.1"/>
    </source>
</evidence>
<accession>A0A087TVN0</accession>
<dbReference type="Proteomes" id="UP000054359">
    <property type="component" value="Unassembled WGS sequence"/>
</dbReference>
<dbReference type="EMBL" id="KK116951">
    <property type="protein sequence ID" value="KFM69169.1"/>
    <property type="molecule type" value="Genomic_DNA"/>
</dbReference>
<feature type="region of interest" description="Disordered" evidence="1">
    <location>
        <begin position="38"/>
        <end position="69"/>
    </location>
</feature>
<reference evidence="2 3" key="1">
    <citation type="submission" date="2013-11" db="EMBL/GenBank/DDBJ databases">
        <title>Genome sequencing of Stegodyphus mimosarum.</title>
        <authorList>
            <person name="Bechsgaard J."/>
        </authorList>
    </citation>
    <scope>NUCLEOTIDE SEQUENCE [LARGE SCALE GENOMIC DNA]</scope>
</reference>
<name>A0A087TVN0_STEMI</name>
<keyword evidence="3" id="KW-1185">Reference proteome</keyword>
<dbReference type="AlphaFoldDB" id="A0A087TVN0"/>
<sequence length="69" mass="7717">MHRCARLLECFEISILENIPIMNLISLADVEIIPTSEEQSPNILVKSPGSTEGERSSQHHRSEKTSIVT</sequence>
<feature type="non-terminal residue" evidence="2">
    <location>
        <position position="69"/>
    </location>
</feature>
<organism evidence="2 3">
    <name type="scientific">Stegodyphus mimosarum</name>
    <name type="common">African social velvet spider</name>
    <dbReference type="NCBI Taxonomy" id="407821"/>
    <lineage>
        <taxon>Eukaryota</taxon>
        <taxon>Metazoa</taxon>
        <taxon>Ecdysozoa</taxon>
        <taxon>Arthropoda</taxon>
        <taxon>Chelicerata</taxon>
        <taxon>Arachnida</taxon>
        <taxon>Araneae</taxon>
        <taxon>Araneomorphae</taxon>
        <taxon>Entelegynae</taxon>
        <taxon>Eresoidea</taxon>
        <taxon>Eresidae</taxon>
        <taxon>Stegodyphus</taxon>
    </lineage>
</organism>
<proteinExistence type="predicted"/>
<evidence type="ECO:0000313" key="3">
    <source>
        <dbReference type="Proteomes" id="UP000054359"/>
    </source>
</evidence>